<keyword evidence="4" id="KW-1185">Reference proteome</keyword>
<dbReference type="CDD" id="cd23787">
    <property type="entry name" value="RWD_CSM1"/>
    <property type="match status" value="1"/>
</dbReference>
<dbReference type="Gene3D" id="3.90.1150.80">
    <property type="match status" value="1"/>
</dbReference>
<reference evidence="3 4" key="1">
    <citation type="submission" date="2023-10" db="EMBL/GenBank/DDBJ databases">
        <title>Draft Genome Sequence of Candida saopaulonensis from a very Premature Infant with Sepsis.</title>
        <authorList>
            <person name="Ning Y."/>
            <person name="Dai R."/>
            <person name="Xiao M."/>
            <person name="Xu Y."/>
            <person name="Yan Q."/>
            <person name="Zhang L."/>
        </authorList>
    </citation>
    <scope>NUCLEOTIDE SEQUENCE [LARGE SCALE GENOMIC DNA]</scope>
    <source>
        <strain evidence="3 4">19XY460</strain>
    </source>
</reference>
<dbReference type="GeneID" id="88175844"/>
<dbReference type="GO" id="GO:0072686">
    <property type="term" value="C:mitotic spindle"/>
    <property type="evidence" value="ECO:0007669"/>
    <property type="project" value="TreeGrafter"/>
</dbReference>
<evidence type="ECO:0000313" key="4">
    <source>
        <dbReference type="Proteomes" id="UP001338582"/>
    </source>
</evidence>
<dbReference type="Proteomes" id="UP001338582">
    <property type="component" value="Chromosome 6"/>
</dbReference>
<feature type="compositionally biased region" description="Basic residues" evidence="1">
    <location>
        <begin position="90"/>
        <end position="102"/>
    </location>
</feature>
<dbReference type="AlphaFoldDB" id="A0AAX4HGL0"/>
<dbReference type="GO" id="GO:0051315">
    <property type="term" value="P:attachment of mitotic spindle microtubules to kinetochore"/>
    <property type="evidence" value="ECO:0007669"/>
    <property type="project" value="TreeGrafter"/>
</dbReference>
<organism evidence="3 4">
    <name type="scientific">Australozyma saopauloensis</name>
    <dbReference type="NCBI Taxonomy" id="291208"/>
    <lineage>
        <taxon>Eukaryota</taxon>
        <taxon>Fungi</taxon>
        <taxon>Dikarya</taxon>
        <taxon>Ascomycota</taxon>
        <taxon>Saccharomycotina</taxon>
        <taxon>Pichiomycetes</taxon>
        <taxon>Metschnikowiaceae</taxon>
        <taxon>Australozyma</taxon>
    </lineage>
</organism>
<gene>
    <name evidence="3" type="ORF">PUMCH_004784</name>
</gene>
<dbReference type="GO" id="GO:0034506">
    <property type="term" value="C:chromosome, centromeric core domain"/>
    <property type="evidence" value="ECO:0007669"/>
    <property type="project" value="TreeGrafter"/>
</dbReference>
<dbReference type="GO" id="GO:0005730">
    <property type="term" value="C:nucleolus"/>
    <property type="evidence" value="ECO:0007669"/>
    <property type="project" value="TreeGrafter"/>
</dbReference>
<evidence type="ECO:0000313" key="3">
    <source>
        <dbReference type="EMBL" id="WPK27397.1"/>
    </source>
</evidence>
<dbReference type="GO" id="GO:1990644">
    <property type="term" value="F:microtubule site clamp"/>
    <property type="evidence" value="ECO:0007669"/>
    <property type="project" value="TreeGrafter"/>
</dbReference>
<feature type="domain" description="Monopolin complex subunit Csm1/Pcs1 C-terminal" evidence="2">
    <location>
        <begin position="244"/>
        <end position="349"/>
    </location>
</feature>
<evidence type="ECO:0000259" key="2">
    <source>
        <dbReference type="Pfam" id="PF12539"/>
    </source>
</evidence>
<dbReference type="InterPro" id="IPR040349">
    <property type="entry name" value="Csm1/Pcs1"/>
</dbReference>
<sequence length="369" mass="41775">MGRLKRTNPEENMLQDGAAVRRSPRRKTASKKVQLALVSSKNTPKKRGRPKRDQNLSPTPEARKSSTDDGEGSTSPENGSGAAVEGQLQKKQRGLKPNKKKAIAAATTANETASVAANGPAITEEEIMSIDSLEKLAQIMTRLVYTQQDQAFSEYRDLTRERIAQLEKENKYFQEQLLMKQDTIDTLASQIRELQSSRIGASRMMSTPQRAHQAAYELPIRKNKAAAAMIDPKDMEQELKTISFTFDMLELLTGARVINYEEDKEKFYFDIRQTDTGKEPGLPHLTIEYRLVIKRQNDLTAEVTYIPLFLKAMKTPTSDPEQKEKNKHAEQVQEHLPAYLRDNLKFPFNTLLQFSCKLSKALNKSGRSR</sequence>
<name>A0AAX4HGL0_9ASCO</name>
<proteinExistence type="predicted"/>
<dbReference type="KEGG" id="asau:88175844"/>
<dbReference type="InterPro" id="IPR038608">
    <property type="entry name" value="Csm1/Pcs1_C_sf"/>
</dbReference>
<dbReference type="PANTHER" id="PTHR28006">
    <property type="entry name" value="MONOPOLIN COMPLEX SUBUNIT CSM1"/>
    <property type="match status" value="1"/>
</dbReference>
<dbReference type="GO" id="GO:0033551">
    <property type="term" value="C:monopolin complex"/>
    <property type="evidence" value="ECO:0007669"/>
    <property type="project" value="InterPro"/>
</dbReference>
<dbReference type="RefSeq" id="XP_062879775.1">
    <property type="nucleotide sequence ID" value="XM_063023705.1"/>
</dbReference>
<protein>
    <recommendedName>
        <fullName evidence="2">Monopolin complex subunit Csm1/Pcs1 C-terminal domain-containing protein</fullName>
    </recommendedName>
</protein>
<dbReference type="EMBL" id="CP138899">
    <property type="protein sequence ID" value="WPK27397.1"/>
    <property type="molecule type" value="Genomic_DNA"/>
</dbReference>
<evidence type="ECO:0000256" key="1">
    <source>
        <dbReference type="SAM" id="MobiDB-lite"/>
    </source>
</evidence>
<feature type="region of interest" description="Disordered" evidence="1">
    <location>
        <begin position="1"/>
        <end position="107"/>
    </location>
</feature>
<dbReference type="Pfam" id="PF12539">
    <property type="entry name" value="Csm1"/>
    <property type="match status" value="1"/>
</dbReference>
<dbReference type="InterPro" id="IPR020981">
    <property type="entry name" value="Csm1/Pcs1_C"/>
</dbReference>
<dbReference type="GO" id="GO:0045144">
    <property type="term" value="P:meiotic sister chromatid segregation"/>
    <property type="evidence" value="ECO:0007669"/>
    <property type="project" value="TreeGrafter"/>
</dbReference>
<dbReference type="PANTHER" id="PTHR28006:SF1">
    <property type="entry name" value="MONOPOLIN COMPLEX SUBUNIT CSM1"/>
    <property type="match status" value="1"/>
</dbReference>
<accession>A0AAX4HGL0</accession>